<name>A0A015LFF4_RHIIW</name>
<accession>A0A015LFF4</accession>
<evidence type="ECO:0000313" key="1">
    <source>
        <dbReference type="EMBL" id="EXX78404.1"/>
    </source>
</evidence>
<dbReference type="EMBL" id="JEMT01009153">
    <property type="protein sequence ID" value="EXX78404.1"/>
    <property type="molecule type" value="Genomic_DNA"/>
</dbReference>
<evidence type="ECO:0000313" key="2">
    <source>
        <dbReference type="Proteomes" id="UP000022910"/>
    </source>
</evidence>
<sequence length="61" mass="6913">MVVRSNDAGSQSLNSPVFVAERIYLVLLSIWKALIQKNNEIASEYQVDPELNIFSKMLNKS</sequence>
<dbReference type="Proteomes" id="UP000022910">
    <property type="component" value="Unassembled WGS sequence"/>
</dbReference>
<gene>
    <name evidence="1" type="ORF">RirG_015360</name>
</gene>
<keyword evidence="2" id="KW-1185">Reference proteome</keyword>
<comment type="caution">
    <text evidence="1">The sequence shown here is derived from an EMBL/GenBank/DDBJ whole genome shotgun (WGS) entry which is preliminary data.</text>
</comment>
<protein>
    <submittedName>
        <fullName evidence="1">Uncharacterized protein</fullName>
    </submittedName>
</protein>
<organism evidence="1 2">
    <name type="scientific">Rhizophagus irregularis (strain DAOM 197198w)</name>
    <name type="common">Glomus intraradices</name>
    <dbReference type="NCBI Taxonomy" id="1432141"/>
    <lineage>
        <taxon>Eukaryota</taxon>
        <taxon>Fungi</taxon>
        <taxon>Fungi incertae sedis</taxon>
        <taxon>Mucoromycota</taxon>
        <taxon>Glomeromycotina</taxon>
        <taxon>Glomeromycetes</taxon>
        <taxon>Glomerales</taxon>
        <taxon>Glomeraceae</taxon>
        <taxon>Rhizophagus</taxon>
    </lineage>
</organism>
<dbReference type="HOGENOM" id="CLU_2923879_0_0_1"/>
<dbReference type="AlphaFoldDB" id="A0A015LFF4"/>
<reference evidence="1 2" key="1">
    <citation type="submission" date="2014-02" db="EMBL/GenBank/DDBJ databases">
        <title>Single nucleus genome sequencing reveals high similarity among nuclei of an endomycorrhizal fungus.</title>
        <authorList>
            <person name="Lin K."/>
            <person name="Geurts R."/>
            <person name="Zhang Z."/>
            <person name="Limpens E."/>
            <person name="Saunders D.G."/>
            <person name="Mu D."/>
            <person name="Pang E."/>
            <person name="Cao H."/>
            <person name="Cha H."/>
            <person name="Lin T."/>
            <person name="Zhou Q."/>
            <person name="Shang Y."/>
            <person name="Li Y."/>
            <person name="Ivanov S."/>
            <person name="Sharma T."/>
            <person name="Velzen R.V."/>
            <person name="Ruijter N.D."/>
            <person name="Aanen D.K."/>
            <person name="Win J."/>
            <person name="Kamoun S."/>
            <person name="Bisseling T."/>
            <person name="Huang S."/>
        </authorList>
    </citation>
    <scope>NUCLEOTIDE SEQUENCE [LARGE SCALE GENOMIC DNA]</scope>
    <source>
        <strain evidence="2">DAOM197198w</strain>
    </source>
</reference>
<proteinExistence type="predicted"/>